<keyword evidence="6" id="KW-1185">Reference proteome</keyword>
<dbReference type="Pfam" id="PF08263">
    <property type="entry name" value="LRRNT_2"/>
    <property type="match status" value="1"/>
</dbReference>
<evidence type="ECO:0000313" key="6">
    <source>
        <dbReference type="Proteomes" id="UP001314170"/>
    </source>
</evidence>
<dbReference type="EMBL" id="CAWUPB010000246">
    <property type="protein sequence ID" value="CAK7324053.1"/>
    <property type="molecule type" value="Genomic_DNA"/>
</dbReference>
<reference evidence="5 6" key="1">
    <citation type="submission" date="2024-01" db="EMBL/GenBank/DDBJ databases">
        <authorList>
            <person name="Waweru B."/>
        </authorList>
    </citation>
    <scope>NUCLEOTIDE SEQUENCE [LARGE SCALE GENOMIC DNA]</scope>
</reference>
<feature type="domain" description="Leucine-rich repeat-containing N-terminal plant-type" evidence="4">
    <location>
        <begin position="198"/>
        <end position="238"/>
    </location>
</feature>
<keyword evidence="1" id="KW-0433">Leucine-rich repeat</keyword>
<dbReference type="PANTHER" id="PTHR31170">
    <property type="entry name" value="BNAC04G53230D PROTEIN"/>
    <property type="match status" value="1"/>
</dbReference>
<keyword evidence="2" id="KW-0677">Repeat</keyword>
<dbReference type="Gene3D" id="3.80.10.10">
    <property type="entry name" value="Ribonuclease Inhibitor"/>
    <property type="match status" value="1"/>
</dbReference>
<dbReference type="Pfam" id="PF03140">
    <property type="entry name" value="DUF247"/>
    <property type="match status" value="1"/>
</dbReference>
<dbReference type="AlphaFoldDB" id="A0AAV1QSM8"/>
<dbReference type="InterPro" id="IPR032675">
    <property type="entry name" value="LRR_dom_sf"/>
</dbReference>
<name>A0AAV1QSM8_9ROSI</name>
<evidence type="ECO:0000256" key="1">
    <source>
        <dbReference type="ARBA" id="ARBA00022614"/>
    </source>
</evidence>
<gene>
    <name evidence="5" type="ORF">DCAF_LOCUS1687</name>
</gene>
<dbReference type="PANTHER" id="PTHR31170:SF9">
    <property type="entry name" value="PROTEIN, PUTATIVE (DUF247)-RELATED"/>
    <property type="match status" value="1"/>
</dbReference>
<sequence length="320" mass="36165">MLQQAGIKFKASPDESLLDIRAWKPLSNEEVRTSAKRAELLMPPLEMDNDTECLLRNLMALEQLHYPGEDKLGDSEAVAKLVNGLCREMVEDSSSFDPLSKLLNDYYESSWNKNKAYLLGRKGLIFYDAGRHLVVLGLRGKRKESKPSAVVASILIVIKMHKPFDQKLFVFIVLLLHMKPDHGFISGVEGAKVRCTERERQALLKFKEDLFDDYGILSSWGSEEEKSDCCKWRGIVCDSKAGHVTLLDLHSRLAYWRTGFQGLRGIAVVAENAGVLLPGRKFVLFICSKTRMEARVDQLEEDMKGLNANMTLLISQIQET</sequence>
<evidence type="ECO:0000256" key="2">
    <source>
        <dbReference type="ARBA" id="ARBA00022737"/>
    </source>
</evidence>
<comment type="caution">
    <text evidence="5">The sequence shown here is derived from an EMBL/GenBank/DDBJ whole genome shotgun (WGS) entry which is preliminary data.</text>
</comment>
<protein>
    <recommendedName>
        <fullName evidence="4">Leucine-rich repeat-containing N-terminal plant-type domain-containing protein</fullName>
    </recommendedName>
</protein>
<evidence type="ECO:0000259" key="4">
    <source>
        <dbReference type="Pfam" id="PF08263"/>
    </source>
</evidence>
<accession>A0AAV1QSM8</accession>
<evidence type="ECO:0000313" key="5">
    <source>
        <dbReference type="EMBL" id="CAK7324053.1"/>
    </source>
</evidence>
<evidence type="ECO:0000256" key="3">
    <source>
        <dbReference type="SAM" id="Coils"/>
    </source>
</evidence>
<feature type="coiled-coil region" evidence="3">
    <location>
        <begin position="289"/>
        <end position="316"/>
    </location>
</feature>
<keyword evidence="3" id="KW-0175">Coiled coil</keyword>
<dbReference type="InterPro" id="IPR004158">
    <property type="entry name" value="DUF247_pln"/>
</dbReference>
<dbReference type="Proteomes" id="UP001314170">
    <property type="component" value="Unassembled WGS sequence"/>
</dbReference>
<organism evidence="5 6">
    <name type="scientific">Dovyalis caffra</name>
    <dbReference type="NCBI Taxonomy" id="77055"/>
    <lineage>
        <taxon>Eukaryota</taxon>
        <taxon>Viridiplantae</taxon>
        <taxon>Streptophyta</taxon>
        <taxon>Embryophyta</taxon>
        <taxon>Tracheophyta</taxon>
        <taxon>Spermatophyta</taxon>
        <taxon>Magnoliopsida</taxon>
        <taxon>eudicotyledons</taxon>
        <taxon>Gunneridae</taxon>
        <taxon>Pentapetalae</taxon>
        <taxon>rosids</taxon>
        <taxon>fabids</taxon>
        <taxon>Malpighiales</taxon>
        <taxon>Salicaceae</taxon>
        <taxon>Flacourtieae</taxon>
        <taxon>Dovyalis</taxon>
    </lineage>
</organism>
<dbReference type="InterPro" id="IPR013210">
    <property type="entry name" value="LRR_N_plant-typ"/>
</dbReference>
<proteinExistence type="predicted"/>